<proteinExistence type="inferred from homology"/>
<organism evidence="10 11">
    <name type="scientific">Ascodesmis nigricans</name>
    <dbReference type="NCBI Taxonomy" id="341454"/>
    <lineage>
        <taxon>Eukaryota</taxon>
        <taxon>Fungi</taxon>
        <taxon>Dikarya</taxon>
        <taxon>Ascomycota</taxon>
        <taxon>Pezizomycotina</taxon>
        <taxon>Pezizomycetes</taxon>
        <taxon>Pezizales</taxon>
        <taxon>Ascodesmidaceae</taxon>
        <taxon>Ascodesmis</taxon>
    </lineage>
</organism>
<dbReference type="UniPathway" id="UPA00988"/>
<dbReference type="GO" id="GO:0002098">
    <property type="term" value="P:tRNA wobble uridine modification"/>
    <property type="evidence" value="ECO:0007669"/>
    <property type="project" value="InterPro"/>
</dbReference>
<evidence type="ECO:0000256" key="6">
    <source>
        <dbReference type="ARBA" id="ARBA00022490"/>
    </source>
</evidence>
<evidence type="ECO:0000256" key="8">
    <source>
        <dbReference type="ARBA" id="ARBA00023242"/>
    </source>
</evidence>
<evidence type="ECO:0000256" key="9">
    <source>
        <dbReference type="SAM" id="MobiDB-lite"/>
    </source>
</evidence>
<keyword evidence="6" id="KW-0963">Cytoplasm</keyword>
<dbReference type="GO" id="GO:0008023">
    <property type="term" value="C:transcription elongation factor complex"/>
    <property type="evidence" value="ECO:0007669"/>
    <property type="project" value="TreeGrafter"/>
</dbReference>
<name>A0A4S2N273_9PEZI</name>
<dbReference type="OrthoDB" id="289162at2759"/>
<dbReference type="STRING" id="341454.A0A4S2N273"/>
<dbReference type="EMBL" id="ML220114">
    <property type="protein sequence ID" value="TGZ83096.1"/>
    <property type="molecule type" value="Genomic_DNA"/>
</dbReference>
<accession>A0A4S2N273</accession>
<keyword evidence="7" id="KW-0819">tRNA processing</keyword>
<comment type="similarity">
    <text evidence="4">Belongs to the ELP4 family.</text>
</comment>
<feature type="region of interest" description="Disordered" evidence="9">
    <location>
        <begin position="379"/>
        <end position="405"/>
    </location>
</feature>
<dbReference type="PANTHER" id="PTHR12896:SF1">
    <property type="entry name" value="ELONGATOR COMPLEX PROTEIN 4"/>
    <property type="match status" value="1"/>
</dbReference>
<protein>
    <recommendedName>
        <fullName evidence="5">Elongator complex protein 4</fullName>
    </recommendedName>
</protein>
<keyword evidence="8" id="KW-0539">Nucleus</keyword>
<evidence type="ECO:0000256" key="7">
    <source>
        <dbReference type="ARBA" id="ARBA00022694"/>
    </source>
</evidence>
<dbReference type="InterPro" id="IPR008728">
    <property type="entry name" value="Elongator_complex_protein_4"/>
</dbReference>
<dbReference type="CDD" id="cd19494">
    <property type="entry name" value="Elp4"/>
    <property type="match status" value="1"/>
</dbReference>
<comment type="subcellular location">
    <subcellularLocation>
        <location evidence="2">Cytoplasm</location>
    </subcellularLocation>
    <subcellularLocation>
        <location evidence="1">Nucleus</location>
    </subcellularLocation>
</comment>
<comment type="pathway">
    <text evidence="3">tRNA modification; 5-methoxycarbonylmethyl-2-thiouridine-tRNA biosynthesis.</text>
</comment>
<dbReference type="Pfam" id="PF05625">
    <property type="entry name" value="PAXNEB"/>
    <property type="match status" value="1"/>
</dbReference>
<feature type="region of interest" description="Disordered" evidence="9">
    <location>
        <begin position="1"/>
        <end position="57"/>
    </location>
</feature>
<dbReference type="Proteomes" id="UP000298138">
    <property type="component" value="Unassembled WGS sequence"/>
</dbReference>
<reference evidence="10 11" key="1">
    <citation type="submission" date="2019-04" db="EMBL/GenBank/DDBJ databases">
        <title>Comparative genomics and transcriptomics to analyze fruiting body development in filamentous ascomycetes.</title>
        <authorList>
            <consortium name="DOE Joint Genome Institute"/>
            <person name="Lutkenhaus R."/>
            <person name="Traeger S."/>
            <person name="Breuer J."/>
            <person name="Kuo A."/>
            <person name="Lipzen A."/>
            <person name="Pangilinan J."/>
            <person name="Dilworth D."/>
            <person name="Sandor L."/>
            <person name="Poggeler S."/>
            <person name="Barry K."/>
            <person name="Grigoriev I.V."/>
            <person name="Nowrousian M."/>
        </authorList>
    </citation>
    <scope>NUCLEOTIDE SEQUENCE [LARGE SCALE GENOMIC DNA]</scope>
    <source>
        <strain evidence="10 11">CBS 389.68</strain>
    </source>
</reference>
<gene>
    <name evidence="10" type="ORF">EX30DRAFT_339327</name>
</gene>
<evidence type="ECO:0000256" key="2">
    <source>
        <dbReference type="ARBA" id="ARBA00004496"/>
    </source>
</evidence>
<dbReference type="AlphaFoldDB" id="A0A4S2N273"/>
<dbReference type="PANTHER" id="PTHR12896">
    <property type="entry name" value="PAX6 NEIGHBOR PROTEIN PAXNEB"/>
    <property type="match status" value="1"/>
</dbReference>
<evidence type="ECO:0000256" key="4">
    <source>
        <dbReference type="ARBA" id="ARBA00007573"/>
    </source>
</evidence>
<evidence type="ECO:0000313" key="11">
    <source>
        <dbReference type="Proteomes" id="UP000298138"/>
    </source>
</evidence>
<dbReference type="GO" id="GO:0005737">
    <property type="term" value="C:cytoplasm"/>
    <property type="evidence" value="ECO:0007669"/>
    <property type="project" value="UniProtKB-SubCell"/>
</dbReference>
<evidence type="ECO:0000256" key="3">
    <source>
        <dbReference type="ARBA" id="ARBA00005043"/>
    </source>
</evidence>
<dbReference type="FunCoup" id="A0A4S2N273">
    <property type="interactions" value="717"/>
</dbReference>
<sequence length="405" mass="43493">MSSFRKRNVVLNPPSSSPSQQSSSSSSVAQNAPPALPPPGTRPSPVDGRLVTSTGTPSLDSLLAGHSGLPLGCSLLIEEPGTTDYGGALLRYYGAEGITQGHTVTVIGFGEQWLRDLPAVTGSADTVDAEAQRELKKPSERMKIAWRYERLGAFGSGIGGSRAESYTSRSASNPSSISGSNAAAKAVPFCHTYDLTKRLTIPSNAALNFIPPPPLTSATPFSQIITRLASILSESDSRTIHRIIIPSLLSPALYPPHASNPQNLIQFVHSLRALIRRYRSRITVMISLPTELYPRSTGLIRWVEMLSDGVMELVPLPRRTAAKTSAGDNEPQGLVRFWKLPIVSEKGGGMGATLAGQEDLAFVVTRRRFEIMAYTLPPADEEEDDHGHDHGGGAMSRATKVDLDF</sequence>
<feature type="compositionally biased region" description="Low complexity" evidence="9">
    <location>
        <begin position="9"/>
        <end position="33"/>
    </location>
</feature>
<dbReference type="InParanoid" id="A0A4S2N273"/>
<evidence type="ECO:0000256" key="5">
    <source>
        <dbReference type="ARBA" id="ARBA00020265"/>
    </source>
</evidence>
<dbReference type="GO" id="GO:0033588">
    <property type="term" value="C:elongator holoenzyme complex"/>
    <property type="evidence" value="ECO:0007669"/>
    <property type="project" value="InterPro"/>
</dbReference>
<evidence type="ECO:0000256" key="1">
    <source>
        <dbReference type="ARBA" id="ARBA00004123"/>
    </source>
</evidence>
<evidence type="ECO:0000313" key="10">
    <source>
        <dbReference type="EMBL" id="TGZ83096.1"/>
    </source>
</evidence>
<dbReference type="InterPro" id="IPR027417">
    <property type="entry name" value="P-loop_NTPase"/>
</dbReference>
<keyword evidence="11" id="KW-1185">Reference proteome</keyword>
<dbReference type="Gene3D" id="3.40.50.300">
    <property type="entry name" value="P-loop containing nucleotide triphosphate hydrolases"/>
    <property type="match status" value="1"/>
</dbReference>